<dbReference type="PANTHER" id="PTHR10472:SF5">
    <property type="entry name" value="D-AMINOACYL-TRNA DEACYLASE 1"/>
    <property type="match status" value="1"/>
</dbReference>
<keyword evidence="2" id="KW-0820">tRNA-binding</keyword>
<evidence type="ECO:0000313" key="3">
    <source>
        <dbReference type="EMBL" id="MDQ8208946.1"/>
    </source>
</evidence>
<evidence type="ECO:0000256" key="1">
    <source>
        <dbReference type="ARBA" id="ARBA00009673"/>
    </source>
</evidence>
<dbReference type="InterPro" id="IPR003732">
    <property type="entry name" value="Daa-tRNA_deacyls_DTD"/>
</dbReference>
<dbReference type="EMBL" id="JARXHW010000046">
    <property type="protein sequence ID" value="MDQ8208946.1"/>
    <property type="molecule type" value="Genomic_DNA"/>
</dbReference>
<evidence type="ECO:0000313" key="4">
    <source>
        <dbReference type="Proteomes" id="UP001225316"/>
    </source>
</evidence>
<dbReference type="Pfam" id="PF02580">
    <property type="entry name" value="Tyr_Deacylase"/>
    <property type="match status" value="1"/>
</dbReference>
<comment type="similarity">
    <text evidence="1 2">Belongs to the DTD family.</text>
</comment>
<sequence length="243" mass="26795">MFCVVVAVCFSLGSEAVGDCWARRGTGSKDPRYFVWCSGVVVAVRFSLGSEVVGDCWARRGTGSKEPRYYVWMRASVRKLVMACLLAFIRRMRAVIQRVSSANVAVAGDVVGEIGQGVLVFLGVGQEDSEADADWLIERIVKLRIFESEPGGRMDLSLRGIGGEALVISQFTLFGSLKKGNRPSFNRAAHPQQAVPLYEYFVERLSQTLGQRVPTGVFGERMHIEAHNDGPVTLVVDTKERDF</sequence>
<comment type="caution">
    <text evidence="3">The sequence shown here is derived from an EMBL/GenBank/DDBJ whole genome shotgun (WGS) entry which is preliminary data.</text>
</comment>
<dbReference type="PANTHER" id="PTHR10472">
    <property type="entry name" value="D-TYROSYL-TRNA TYR DEACYLASE"/>
    <property type="match status" value="1"/>
</dbReference>
<dbReference type="EC" id="3.1.1.96" evidence="2"/>
<keyword evidence="4" id="KW-1185">Reference proteome</keyword>
<comment type="catalytic activity">
    <reaction evidence="2">
        <text>glycyl-tRNA(Ala) + H2O = tRNA(Ala) + glycine + H(+)</text>
        <dbReference type="Rhea" id="RHEA:53744"/>
        <dbReference type="Rhea" id="RHEA-COMP:9657"/>
        <dbReference type="Rhea" id="RHEA-COMP:13640"/>
        <dbReference type="ChEBI" id="CHEBI:15377"/>
        <dbReference type="ChEBI" id="CHEBI:15378"/>
        <dbReference type="ChEBI" id="CHEBI:57305"/>
        <dbReference type="ChEBI" id="CHEBI:78442"/>
        <dbReference type="ChEBI" id="CHEBI:78522"/>
    </reaction>
</comment>
<dbReference type="EC" id="3.1.1.-" evidence="2"/>
<dbReference type="Gene3D" id="3.50.80.10">
    <property type="entry name" value="D-tyrosyl-tRNA(Tyr) deacylase"/>
    <property type="match status" value="1"/>
</dbReference>
<comment type="function">
    <text evidence="2">An aminoacyl-tRNA editing enzyme that deacylates mischarged D-aminoacyl-tRNAs. Also deacylates mischarged glycyl-tRNA(Ala), protecting cells against glycine mischarging by AlaRS. Acts via tRNA-based rather than protein-based catalysis; rejects L-amino acids rather than detecting D-amino acids in the active site. By recycling D-aminoacyl-tRNA to D-amino acids and free tRNA molecules, this enzyme counteracts the toxicity associated with the formation of D-aminoacyl-tRNA entities in vivo and helps enforce protein L-homochirality.</text>
</comment>
<gene>
    <name evidence="2 3" type="primary">dtd</name>
    <name evidence="3" type="ORF">QEH52_15580</name>
</gene>
<evidence type="ECO:0000256" key="2">
    <source>
        <dbReference type="HAMAP-Rule" id="MF_00518"/>
    </source>
</evidence>
<comment type="catalytic activity">
    <reaction evidence="2">
        <text>a D-aminoacyl-tRNA + H2O = a tRNA + a D-alpha-amino acid + H(+)</text>
        <dbReference type="Rhea" id="RHEA:13953"/>
        <dbReference type="Rhea" id="RHEA-COMP:10123"/>
        <dbReference type="Rhea" id="RHEA-COMP:10124"/>
        <dbReference type="ChEBI" id="CHEBI:15377"/>
        <dbReference type="ChEBI" id="CHEBI:15378"/>
        <dbReference type="ChEBI" id="CHEBI:59871"/>
        <dbReference type="ChEBI" id="CHEBI:78442"/>
        <dbReference type="ChEBI" id="CHEBI:79333"/>
        <dbReference type="EC" id="3.1.1.96"/>
    </reaction>
</comment>
<keyword evidence="2" id="KW-0963">Cytoplasm</keyword>
<dbReference type="GO" id="GO:0051499">
    <property type="term" value="F:D-aminoacyl-tRNA deacylase activity"/>
    <property type="evidence" value="ECO:0007669"/>
    <property type="project" value="UniProtKB-EC"/>
</dbReference>
<protein>
    <recommendedName>
        <fullName evidence="2">D-aminoacyl-tRNA deacylase</fullName>
        <shortName evidence="2">DTD</shortName>
        <ecNumber evidence="2">3.1.1.96</ecNumber>
    </recommendedName>
    <alternativeName>
        <fullName evidence="2">Gly-tRNA(Ala) deacylase</fullName>
        <ecNumber evidence="2">3.1.1.-</ecNumber>
    </alternativeName>
</protein>
<feature type="short sequence motif" description="Gly-cisPro motif, important for rejection of L-amino acids" evidence="2">
    <location>
        <begin position="230"/>
        <end position="231"/>
    </location>
</feature>
<organism evidence="3 4">
    <name type="scientific">Thalassobacterium maritimum</name>
    <dbReference type="NCBI Taxonomy" id="3041265"/>
    <lineage>
        <taxon>Bacteria</taxon>
        <taxon>Pseudomonadati</taxon>
        <taxon>Verrucomicrobiota</taxon>
        <taxon>Opitutia</taxon>
        <taxon>Puniceicoccales</taxon>
        <taxon>Coraliomargaritaceae</taxon>
        <taxon>Thalassobacterium</taxon>
    </lineage>
</organism>
<keyword evidence="2" id="KW-0694">RNA-binding</keyword>
<dbReference type="SUPFAM" id="SSF69500">
    <property type="entry name" value="DTD-like"/>
    <property type="match status" value="1"/>
</dbReference>
<name>A0ABU1AXS2_9BACT</name>
<proteinExistence type="inferred from homology"/>
<accession>A0ABU1AXS2</accession>
<comment type="subcellular location">
    <subcellularLocation>
        <location evidence="2">Cytoplasm</location>
    </subcellularLocation>
</comment>
<dbReference type="HAMAP" id="MF_00518">
    <property type="entry name" value="Deacylase_Dtd"/>
    <property type="match status" value="1"/>
</dbReference>
<dbReference type="Proteomes" id="UP001225316">
    <property type="component" value="Unassembled WGS sequence"/>
</dbReference>
<keyword evidence="2 3" id="KW-0378">Hydrolase</keyword>
<reference evidence="3 4" key="1">
    <citation type="submission" date="2023-04" db="EMBL/GenBank/DDBJ databases">
        <title>A novel bacteria isolated from coastal sediment.</title>
        <authorList>
            <person name="Liu X.-J."/>
            <person name="Du Z.-J."/>
        </authorList>
    </citation>
    <scope>NUCLEOTIDE SEQUENCE [LARGE SCALE GENOMIC DNA]</scope>
    <source>
        <strain evidence="3 4">SDUM461003</strain>
    </source>
</reference>
<dbReference type="InterPro" id="IPR023509">
    <property type="entry name" value="DTD-like_sf"/>
</dbReference>
<dbReference type="NCBIfam" id="TIGR00256">
    <property type="entry name" value="D-aminoacyl-tRNA deacylase"/>
    <property type="match status" value="1"/>
</dbReference>
<comment type="subunit">
    <text evidence="2">Homodimer.</text>
</comment>
<comment type="domain">
    <text evidence="2">A Gly-cisPro motif from one monomer fits into the active site of the other monomer to allow specific chiral rejection of L-amino acids.</text>
</comment>